<dbReference type="PANTHER" id="PTHR15615:SF117">
    <property type="entry name" value="PHO85 CYCLIN PHO80"/>
    <property type="match status" value="1"/>
</dbReference>
<dbReference type="PANTHER" id="PTHR15615">
    <property type="match status" value="1"/>
</dbReference>
<dbReference type="GO" id="GO:0019901">
    <property type="term" value="F:protein kinase binding"/>
    <property type="evidence" value="ECO:0007669"/>
    <property type="project" value="InterPro"/>
</dbReference>
<evidence type="ECO:0000256" key="1">
    <source>
        <dbReference type="SAM" id="MobiDB-lite"/>
    </source>
</evidence>
<dbReference type="InterPro" id="IPR036915">
    <property type="entry name" value="Cyclin-like_sf"/>
</dbReference>
<feature type="compositionally biased region" description="Polar residues" evidence="1">
    <location>
        <begin position="172"/>
        <end position="187"/>
    </location>
</feature>
<comment type="caution">
    <text evidence="2">The sequence shown here is derived from an EMBL/GenBank/DDBJ whole genome shotgun (WGS) entry which is preliminary data.</text>
</comment>
<dbReference type="GO" id="GO:0005634">
    <property type="term" value="C:nucleus"/>
    <property type="evidence" value="ECO:0007669"/>
    <property type="project" value="TreeGrafter"/>
</dbReference>
<keyword evidence="3" id="KW-1185">Reference proteome</keyword>
<feature type="region of interest" description="Disordered" evidence="1">
    <location>
        <begin position="156"/>
        <end position="187"/>
    </location>
</feature>
<organism evidence="2 3">
    <name type="scientific">Ambispora leptoticha</name>
    <dbReference type="NCBI Taxonomy" id="144679"/>
    <lineage>
        <taxon>Eukaryota</taxon>
        <taxon>Fungi</taxon>
        <taxon>Fungi incertae sedis</taxon>
        <taxon>Mucoromycota</taxon>
        <taxon>Glomeromycotina</taxon>
        <taxon>Glomeromycetes</taxon>
        <taxon>Archaeosporales</taxon>
        <taxon>Ambisporaceae</taxon>
        <taxon>Ambispora</taxon>
    </lineage>
</organism>
<dbReference type="Pfam" id="PF08613">
    <property type="entry name" value="Cyclin"/>
    <property type="match status" value="1"/>
</dbReference>
<accession>A0A9N8ZW15</accession>
<dbReference type="InterPro" id="IPR013922">
    <property type="entry name" value="Cyclin_PHO80-like"/>
</dbReference>
<proteinExistence type="predicted"/>
<dbReference type="GO" id="GO:0000307">
    <property type="term" value="C:cyclin-dependent protein kinase holoenzyme complex"/>
    <property type="evidence" value="ECO:0007669"/>
    <property type="project" value="TreeGrafter"/>
</dbReference>
<evidence type="ECO:0000313" key="2">
    <source>
        <dbReference type="EMBL" id="CAG8509298.1"/>
    </source>
</evidence>
<dbReference type="Gene3D" id="1.10.472.10">
    <property type="entry name" value="Cyclin-like"/>
    <property type="match status" value="1"/>
</dbReference>
<sequence>MLDRLIAHNDQIPLTPSNLTRFHSRASPNISVEEYLRRIIRYTSVERACLLIILIYIDRVCERHRTFTISSLTVHRFIIAAITVSSKALCDSYCTNSHYARVGGITMQELNNLELEFLSLIDWHVICPGEILQNYYANLVKQHPRYRRAITVEPDQYESPSPMLTPTRPDNPFNTSMITQENSPPVQ</sequence>
<dbReference type="Proteomes" id="UP000789508">
    <property type="component" value="Unassembled WGS sequence"/>
</dbReference>
<protein>
    <submittedName>
        <fullName evidence="2">6679_t:CDS:1</fullName>
    </submittedName>
</protein>
<dbReference type="AlphaFoldDB" id="A0A9N8ZW15"/>
<dbReference type="OrthoDB" id="337735at2759"/>
<dbReference type="CDD" id="cd20558">
    <property type="entry name" value="CYCLIN_ScPCL7-like"/>
    <property type="match status" value="1"/>
</dbReference>
<dbReference type="EMBL" id="CAJVPS010000790">
    <property type="protein sequence ID" value="CAG8509298.1"/>
    <property type="molecule type" value="Genomic_DNA"/>
</dbReference>
<name>A0A9N8ZW15_9GLOM</name>
<reference evidence="2" key="1">
    <citation type="submission" date="2021-06" db="EMBL/GenBank/DDBJ databases">
        <authorList>
            <person name="Kallberg Y."/>
            <person name="Tangrot J."/>
            <person name="Rosling A."/>
        </authorList>
    </citation>
    <scope>NUCLEOTIDE SEQUENCE</scope>
    <source>
        <strain evidence="2">FL130A</strain>
    </source>
</reference>
<evidence type="ECO:0000313" key="3">
    <source>
        <dbReference type="Proteomes" id="UP000789508"/>
    </source>
</evidence>
<gene>
    <name evidence="2" type="ORF">ALEPTO_LOCUS3889</name>
</gene>
<dbReference type="SUPFAM" id="SSF47954">
    <property type="entry name" value="Cyclin-like"/>
    <property type="match status" value="1"/>
</dbReference>
<dbReference type="GO" id="GO:0016538">
    <property type="term" value="F:cyclin-dependent protein serine/threonine kinase regulator activity"/>
    <property type="evidence" value="ECO:0007669"/>
    <property type="project" value="TreeGrafter"/>
</dbReference>